<dbReference type="GO" id="GO:0005634">
    <property type="term" value="C:nucleus"/>
    <property type="evidence" value="ECO:0007669"/>
    <property type="project" value="TreeGrafter"/>
</dbReference>
<feature type="domain" description="Protein kinase" evidence="9">
    <location>
        <begin position="35"/>
        <end position="944"/>
    </location>
</feature>
<accession>A0A1Y1JHX7</accession>
<dbReference type="GeneID" id="39746406"/>
<keyword evidence="4 7" id="KW-0547">Nucleotide-binding</keyword>
<dbReference type="RefSeq" id="XP_028542283.1">
    <property type="nucleotide sequence ID" value="XM_028686482.1"/>
</dbReference>
<dbReference type="SUPFAM" id="SSF56112">
    <property type="entry name" value="Protein kinase-like (PK-like)"/>
    <property type="match status" value="2"/>
</dbReference>
<keyword evidence="5 10" id="KW-0418">Kinase</keyword>
<evidence type="ECO:0000256" key="1">
    <source>
        <dbReference type="ARBA" id="ARBA00005527"/>
    </source>
</evidence>
<evidence type="ECO:0000256" key="6">
    <source>
        <dbReference type="ARBA" id="ARBA00022840"/>
    </source>
</evidence>
<dbReference type="GO" id="GO:0005524">
    <property type="term" value="F:ATP binding"/>
    <property type="evidence" value="ECO:0007669"/>
    <property type="project" value="UniProtKB-UniRule"/>
</dbReference>
<evidence type="ECO:0000256" key="7">
    <source>
        <dbReference type="PROSITE-ProRule" id="PRU10141"/>
    </source>
</evidence>
<dbReference type="OrthoDB" id="63265at2759"/>
<dbReference type="InterPro" id="IPR017441">
    <property type="entry name" value="Protein_kinase_ATP_BS"/>
</dbReference>
<dbReference type="Pfam" id="PF00069">
    <property type="entry name" value="Pkinase"/>
    <property type="match status" value="3"/>
</dbReference>
<dbReference type="InterPro" id="IPR011009">
    <property type="entry name" value="Kinase-like_dom_sf"/>
</dbReference>
<feature type="region of interest" description="Disordered" evidence="8">
    <location>
        <begin position="648"/>
        <end position="676"/>
    </location>
</feature>
<feature type="compositionally biased region" description="Low complexity" evidence="8">
    <location>
        <begin position="650"/>
        <end position="664"/>
    </location>
</feature>
<keyword evidence="11" id="KW-1185">Reference proteome</keyword>
<dbReference type="Gene3D" id="3.30.200.20">
    <property type="entry name" value="Phosphorylase Kinase, domain 1"/>
    <property type="match status" value="1"/>
</dbReference>
<dbReference type="OMA" id="HNGETHN"/>
<name>A0A1Y1JHX7_PLAGO</name>
<dbReference type="GO" id="GO:0007165">
    <property type="term" value="P:signal transduction"/>
    <property type="evidence" value="ECO:0007669"/>
    <property type="project" value="TreeGrafter"/>
</dbReference>
<feature type="binding site" evidence="7">
    <location>
        <position position="64"/>
    </location>
    <ligand>
        <name>ATP</name>
        <dbReference type="ChEBI" id="CHEBI:30616"/>
    </ligand>
</feature>
<feature type="compositionally biased region" description="Basic residues" evidence="8">
    <location>
        <begin position="667"/>
        <end position="676"/>
    </location>
</feature>
<comment type="caution">
    <text evidence="10">The sequence shown here is derived from an EMBL/GenBank/DDBJ whole genome shotgun (WGS) entry which is preliminary data.</text>
</comment>
<dbReference type="InterPro" id="IPR008627">
    <property type="entry name" value="GETHR_repeat"/>
</dbReference>
<feature type="region of interest" description="Disordered" evidence="8">
    <location>
        <begin position="191"/>
        <end position="274"/>
    </location>
</feature>
<evidence type="ECO:0000256" key="2">
    <source>
        <dbReference type="ARBA" id="ARBA00022527"/>
    </source>
</evidence>
<dbReference type="SMART" id="SM00220">
    <property type="entry name" value="S_TKc"/>
    <property type="match status" value="1"/>
</dbReference>
<evidence type="ECO:0000259" key="9">
    <source>
        <dbReference type="PROSITE" id="PS50011"/>
    </source>
</evidence>
<proteinExistence type="inferred from homology"/>
<dbReference type="GO" id="GO:0005737">
    <property type="term" value="C:cytoplasm"/>
    <property type="evidence" value="ECO:0007669"/>
    <property type="project" value="TreeGrafter"/>
</dbReference>
<evidence type="ECO:0000256" key="8">
    <source>
        <dbReference type="SAM" id="MobiDB-lite"/>
    </source>
</evidence>
<evidence type="ECO:0000256" key="3">
    <source>
        <dbReference type="ARBA" id="ARBA00022679"/>
    </source>
</evidence>
<reference evidence="11" key="1">
    <citation type="submission" date="2017-04" db="EMBL/GenBank/DDBJ databases">
        <title>Plasmodium gonderi genome.</title>
        <authorList>
            <person name="Arisue N."/>
            <person name="Honma H."/>
            <person name="Kawai S."/>
            <person name="Tougan T."/>
            <person name="Tanabe K."/>
            <person name="Horii T."/>
        </authorList>
    </citation>
    <scope>NUCLEOTIDE SEQUENCE [LARGE SCALE GENOMIC DNA]</scope>
    <source>
        <strain evidence="11">ATCC 30045</strain>
    </source>
</reference>
<dbReference type="PROSITE" id="PS00107">
    <property type="entry name" value="PROTEIN_KINASE_ATP"/>
    <property type="match status" value="1"/>
</dbReference>
<evidence type="ECO:0000313" key="10">
    <source>
        <dbReference type="EMBL" id="GAW79694.1"/>
    </source>
</evidence>
<keyword evidence="3" id="KW-0808">Transferase</keyword>
<sequence length="1026" mass="119112">MDLIKIYKKNEILKDYVNIYLDDDKLKNVERSIKYKILHIIGNGVYGVVYKACCLENLCVVALKQTYQKNTRIFKEIEIMKKLRHPNIVKLKHAFYTTSSYGGVYVHMIMEYGNTDLATSLYYISIKNSPEHVNHLYDTSDNQDIYVENGNLSHTYGENYVLHHNKFENVNFATNKVNVIEEEMHRCPKTHRDDAKCADEETHNGETHNGETHNGETHNGETHNGETHNGETHNGETHNGETHNGETHNGETHNGETHNGETHNEGTDNNNEKPYFVDTSNQFNHGKVSIPSGENQHIHSTSIRSMNSVRKSGTVNNFVNIANDDLLCNNAQWKNKLKKKSLKDFNLNALEGRSLRHICPDHNITEYIKNSFLNENQIKIYLYQLIRATLYLHSLCITHRDIKPQNILIFLNKEWSNNDTTTLQKNQKEKECLVCIQNSVKVRYIMDRKQGRTNRAASSARNPHHNQSDPIDLNNRGGPTDPINHEDQTNLNSYGNLTELTKLIDSTNYGDLTKLTELIDPTDRTDPSKVQRKILTKHDYNMSNEHRLRNNRNYLSNRYKKSTPLLSNLELENKEEPYSFDVKDKWISSHHNRSNNRKVENCYTFCSRSSTPLSCKSVKNHFKKQDVRLKRSLSVVHLFKDKQDIRSNKSYDSYSHSSKKISNNDMKKKKKKKKVHLGLAHSYANVTMTDQESVKLSKSYNTIRKVLSKDSPHHHDASATHCENDSPLHHDDTATHCKNDLQLHDKSICHNFEKFLNESEKKQKEEILQSDKVHMNDKHDEPEKNNPDTLYMNNIMYKYIKLCDFNISIKLKENYKYFSYVCSRYYRAPELLFGSNHYSQAIDTWSIGCVMGELILGKPLFLGDCASDQLVEIIKVLGTPNDEDVLSFRSGHKDVKFPQVKPITLKELIKNQSSQESIDLLGKLLQFNPQKRIKLCSALLHTYFDDIRNLNVFKKDMNSDNSFTLPYITNCFNFTKEELLHFTVEERKILVPLEVRRRKVDEVMQYIDMTLEAFDKLYPNKVHLAC</sequence>
<dbReference type="PROSITE" id="PS50011">
    <property type="entry name" value="PROTEIN_KINASE_DOM"/>
    <property type="match status" value="1"/>
</dbReference>
<dbReference type="Proteomes" id="UP000195521">
    <property type="component" value="Unassembled WGS sequence"/>
</dbReference>
<keyword evidence="2" id="KW-0723">Serine/threonine-protein kinase</keyword>
<keyword evidence="6 7" id="KW-0067">ATP-binding</keyword>
<evidence type="ECO:0000313" key="11">
    <source>
        <dbReference type="Proteomes" id="UP000195521"/>
    </source>
</evidence>
<dbReference type="PANTHER" id="PTHR24057:SF0">
    <property type="entry name" value="PROTEIN KINASE SHAGGY-RELATED"/>
    <property type="match status" value="1"/>
</dbReference>
<dbReference type="EMBL" id="BDQF01000006">
    <property type="protein sequence ID" value="GAW79694.1"/>
    <property type="molecule type" value="Genomic_DNA"/>
</dbReference>
<comment type="similarity">
    <text evidence="1">Belongs to the protein kinase superfamily. CMGC Ser/Thr protein kinase family. GSK-3 subfamily.</text>
</comment>
<dbReference type="InterPro" id="IPR050591">
    <property type="entry name" value="GSK-3"/>
</dbReference>
<evidence type="ECO:0000256" key="5">
    <source>
        <dbReference type="ARBA" id="ARBA00022777"/>
    </source>
</evidence>
<dbReference type="PROSITE" id="PS00108">
    <property type="entry name" value="PROTEIN_KINASE_ST"/>
    <property type="match status" value="1"/>
</dbReference>
<evidence type="ECO:0000256" key="4">
    <source>
        <dbReference type="ARBA" id="ARBA00022741"/>
    </source>
</evidence>
<dbReference type="PANTHER" id="PTHR24057">
    <property type="entry name" value="GLYCOGEN SYNTHASE KINASE-3 ALPHA"/>
    <property type="match status" value="1"/>
</dbReference>
<dbReference type="GO" id="GO:0030154">
    <property type="term" value="P:cell differentiation"/>
    <property type="evidence" value="ECO:0007669"/>
    <property type="project" value="TreeGrafter"/>
</dbReference>
<dbReference type="Gene3D" id="1.10.510.10">
    <property type="entry name" value="Transferase(Phosphotransferase) domain 1"/>
    <property type="match status" value="2"/>
</dbReference>
<organism evidence="10 11">
    <name type="scientific">Plasmodium gonderi</name>
    <dbReference type="NCBI Taxonomy" id="77519"/>
    <lineage>
        <taxon>Eukaryota</taxon>
        <taxon>Sar</taxon>
        <taxon>Alveolata</taxon>
        <taxon>Apicomplexa</taxon>
        <taxon>Aconoidasida</taxon>
        <taxon>Haemosporida</taxon>
        <taxon>Plasmodiidae</taxon>
        <taxon>Plasmodium</taxon>
        <taxon>Plasmodium (Plasmodium)</taxon>
    </lineage>
</organism>
<dbReference type="InterPro" id="IPR000719">
    <property type="entry name" value="Prot_kinase_dom"/>
</dbReference>
<dbReference type="AlphaFoldDB" id="A0A1Y1JHX7"/>
<feature type="region of interest" description="Disordered" evidence="8">
    <location>
        <begin position="450"/>
        <end position="491"/>
    </location>
</feature>
<dbReference type="InterPro" id="IPR008271">
    <property type="entry name" value="Ser/Thr_kinase_AS"/>
</dbReference>
<dbReference type="GO" id="GO:0004674">
    <property type="term" value="F:protein serine/threonine kinase activity"/>
    <property type="evidence" value="ECO:0007669"/>
    <property type="project" value="UniProtKB-KW"/>
</dbReference>
<protein>
    <submittedName>
        <fullName evidence="10">Protein kinase</fullName>
    </submittedName>
</protein>
<dbReference type="Pfam" id="PF05671">
    <property type="entry name" value="GETHR"/>
    <property type="match status" value="1"/>
</dbReference>
<feature type="compositionally biased region" description="Basic and acidic residues" evidence="8">
    <location>
        <begin position="191"/>
        <end position="266"/>
    </location>
</feature>
<gene>
    <name evidence="10" type="ORF">PGO_051040</name>
</gene>